<comment type="caution">
    <text evidence="3">The sequence shown here is derived from an EMBL/GenBank/DDBJ whole genome shotgun (WGS) entry which is preliminary data.</text>
</comment>
<protein>
    <submittedName>
        <fullName evidence="3">Lactoylglutathione lyase</fullName>
    </submittedName>
</protein>
<keyword evidence="1" id="KW-0479">Metal-binding</keyword>
<dbReference type="InterPro" id="IPR004360">
    <property type="entry name" value="Glyas_Fos-R_dOase_dom"/>
</dbReference>
<dbReference type="InterPro" id="IPR018146">
    <property type="entry name" value="Glyoxalase_1_CS"/>
</dbReference>
<keyword evidence="3" id="KW-0456">Lyase</keyword>
<dbReference type="InterPro" id="IPR037523">
    <property type="entry name" value="VOC_core"/>
</dbReference>
<evidence type="ECO:0000256" key="1">
    <source>
        <dbReference type="ARBA" id="ARBA00022723"/>
    </source>
</evidence>
<dbReference type="EMBL" id="SSMQ01000010">
    <property type="protein sequence ID" value="TKD09400.1"/>
    <property type="molecule type" value="Genomic_DNA"/>
</dbReference>
<keyword evidence="4" id="KW-1185">Reference proteome</keyword>
<dbReference type="Pfam" id="PF00903">
    <property type="entry name" value="Glyoxalase"/>
    <property type="match status" value="1"/>
</dbReference>
<dbReference type="Gene3D" id="3.10.180.10">
    <property type="entry name" value="2,3-Dihydroxybiphenyl 1,2-Dioxygenase, domain 1"/>
    <property type="match status" value="1"/>
</dbReference>
<dbReference type="InterPro" id="IPR050383">
    <property type="entry name" value="GlyoxalaseI/FosfomycinResist"/>
</dbReference>
<dbReference type="PANTHER" id="PTHR21366">
    <property type="entry name" value="GLYOXALASE FAMILY PROTEIN"/>
    <property type="match status" value="1"/>
</dbReference>
<dbReference type="AlphaFoldDB" id="A0A4U1JE86"/>
<dbReference type="GO" id="GO:0004462">
    <property type="term" value="F:lactoylglutathione lyase activity"/>
    <property type="evidence" value="ECO:0007669"/>
    <property type="project" value="InterPro"/>
</dbReference>
<evidence type="ECO:0000313" key="4">
    <source>
        <dbReference type="Proteomes" id="UP000309215"/>
    </source>
</evidence>
<evidence type="ECO:0000313" key="3">
    <source>
        <dbReference type="EMBL" id="TKD09400.1"/>
    </source>
</evidence>
<dbReference type="PROSITE" id="PS51819">
    <property type="entry name" value="VOC"/>
    <property type="match status" value="1"/>
</dbReference>
<sequence>MRSSRARRCDTFPAPMEPPLAVHHVAVVVADLDRAERFYTGVLGLPVLRRWDDAAGQPRSVWLALGSSAFLAVERAGSPNAPHREDTAPGLHCLALGIRPDARERWRVTLTAAGFPVERESPYTLYTRDPDGNLVGLSHFPDPAP</sequence>
<feature type="domain" description="VOC" evidence="2">
    <location>
        <begin position="21"/>
        <end position="145"/>
    </location>
</feature>
<dbReference type="Proteomes" id="UP000309215">
    <property type="component" value="Unassembled WGS sequence"/>
</dbReference>
<proteinExistence type="predicted"/>
<dbReference type="SUPFAM" id="SSF54593">
    <property type="entry name" value="Glyoxalase/Bleomycin resistance protein/Dihydroxybiphenyl dioxygenase"/>
    <property type="match status" value="1"/>
</dbReference>
<organism evidence="3 4">
    <name type="scientific">Polyangium fumosum</name>
    <dbReference type="NCBI Taxonomy" id="889272"/>
    <lineage>
        <taxon>Bacteria</taxon>
        <taxon>Pseudomonadati</taxon>
        <taxon>Myxococcota</taxon>
        <taxon>Polyangia</taxon>
        <taxon>Polyangiales</taxon>
        <taxon>Polyangiaceae</taxon>
        <taxon>Polyangium</taxon>
    </lineage>
</organism>
<name>A0A4U1JE86_9BACT</name>
<dbReference type="InterPro" id="IPR029068">
    <property type="entry name" value="Glyas_Bleomycin-R_OHBP_Dase"/>
</dbReference>
<gene>
    <name evidence="3" type="ORF">E8A74_11770</name>
</gene>
<accession>A0A4U1JE86</accession>
<reference evidence="3 4" key="1">
    <citation type="submission" date="2019-04" db="EMBL/GenBank/DDBJ databases">
        <authorList>
            <person name="Li Y."/>
            <person name="Wang J."/>
        </authorList>
    </citation>
    <scope>NUCLEOTIDE SEQUENCE [LARGE SCALE GENOMIC DNA]</scope>
    <source>
        <strain evidence="3 4">DSM 14668</strain>
    </source>
</reference>
<dbReference type="PROSITE" id="PS00934">
    <property type="entry name" value="GLYOXALASE_I_1"/>
    <property type="match status" value="1"/>
</dbReference>
<dbReference type="GO" id="GO:0046872">
    <property type="term" value="F:metal ion binding"/>
    <property type="evidence" value="ECO:0007669"/>
    <property type="project" value="UniProtKB-KW"/>
</dbReference>
<dbReference type="OrthoDB" id="9792626at2"/>
<evidence type="ECO:0000259" key="2">
    <source>
        <dbReference type="PROSITE" id="PS51819"/>
    </source>
</evidence>